<dbReference type="OrthoDB" id="4087523at2759"/>
<dbReference type="InParanoid" id="A5DRH3"/>
<dbReference type="AlphaFoldDB" id="A5DRH3"/>
<dbReference type="STRING" id="294746.A5DRH3"/>
<organism evidence="2 3">
    <name type="scientific">Meyerozyma guilliermondii (strain ATCC 6260 / CBS 566 / DSM 6381 / JCM 1539 / NBRC 10279 / NRRL Y-324)</name>
    <name type="common">Yeast</name>
    <name type="synonym">Candida guilliermondii</name>
    <dbReference type="NCBI Taxonomy" id="294746"/>
    <lineage>
        <taxon>Eukaryota</taxon>
        <taxon>Fungi</taxon>
        <taxon>Dikarya</taxon>
        <taxon>Ascomycota</taxon>
        <taxon>Saccharomycotina</taxon>
        <taxon>Pichiomycetes</taxon>
        <taxon>Debaryomycetaceae</taxon>
        <taxon>Meyerozyma</taxon>
    </lineage>
</organism>
<proteinExistence type="predicted"/>
<reference evidence="2 3" key="1">
    <citation type="journal article" date="2009" name="Nature">
        <title>Evolution of pathogenicity and sexual reproduction in eight Candida genomes.</title>
        <authorList>
            <person name="Butler G."/>
            <person name="Rasmussen M.D."/>
            <person name="Lin M.F."/>
            <person name="Santos M.A."/>
            <person name="Sakthikumar S."/>
            <person name="Munro C.A."/>
            <person name="Rheinbay E."/>
            <person name="Grabherr M."/>
            <person name="Forche A."/>
            <person name="Reedy J.L."/>
            <person name="Agrafioti I."/>
            <person name="Arnaud M.B."/>
            <person name="Bates S."/>
            <person name="Brown A.J."/>
            <person name="Brunke S."/>
            <person name="Costanzo M.C."/>
            <person name="Fitzpatrick D.A."/>
            <person name="de Groot P.W."/>
            <person name="Harris D."/>
            <person name="Hoyer L.L."/>
            <person name="Hube B."/>
            <person name="Klis F.M."/>
            <person name="Kodira C."/>
            <person name="Lennard N."/>
            <person name="Logue M.E."/>
            <person name="Martin R."/>
            <person name="Neiman A.M."/>
            <person name="Nikolaou E."/>
            <person name="Quail M.A."/>
            <person name="Quinn J."/>
            <person name="Santos M.C."/>
            <person name="Schmitzberger F.F."/>
            <person name="Sherlock G."/>
            <person name="Shah P."/>
            <person name="Silverstein K.A."/>
            <person name="Skrzypek M.S."/>
            <person name="Soll D."/>
            <person name="Staggs R."/>
            <person name="Stansfield I."/>
            <person name="Stumpf M.P."/>
            <person name="Sudbery P.E."/>
            <person name="Srikantha T."/>
            <person name="Zeng Q."/>
            <person name="Berman J."/>
            <person name="Berriman M."/>
            <person name="Heitman J."/>
            <person name="Gow N.A."/>
            <person name="Lorenz M.C."/>
            <person name="Birren B.W."/>
            <person name="Kellis M."/>
            <person name="Cuomo C.A."/>
        </authorList>
    </citation>
    <scope>NUCLEOTIDE SEQUENCE [LARGE SCALE GENOMIC DNA]</scope>
    <source>
        <strain evidence="3">ATCC 6260 / CBS 566 / DSM 6381 / JCM 1539 / NBRC 10279 / NRRL Y-324</strain>
    </source>
</reference>
<evidence type="ECO:0000256" key="1">
    <source>
        <dbReference type="SAM" id="SignalP"/>
    </source>
</evidence>
<dbReference type="RefSeq" id="XP_001482111.2">
    <property type="nucleotide sequence ID" value="XM_001482061.1"/>
</dbReference>
<dbReference type="Proteomes" id="UP000001997">
    <property type="component" value="Unassembled WGS sequence"/>
</dbReference>
<dbReference type="KEGG" id="pgu:PGUG_05874"/>
<dbReference type="eggNOG" id="ENOG502ST6Z">
    <property type="taxonomic scope" value="Eukaryota"/>
</dbReference>
<name>A5DRH3_PICGU</name>
<evidence type="ECO:0000313" key="2">
    <source>
        <dbReference type="EMBL" id="EDK41776.2"/>
    </source>
</evidence>
<gene>
    <name evidence="2" type="ORF">PGUG_05874</name>
</gene>
<sequence length="208" mass="23283">MIALARNRYPLVFVILLSLVSANSEYGSYRNPNPLPQDVCESKDLIKLNSCSNEMLGRLQQCKANDRACECCALQSLKPTCFELCPGSPASNLLSVIIDDCAELGEVNACDLPFMRSESSYLNTEEPSDDLYYSKYTRELMAANEKDVTESTSNATINDIGNFTDIGHADVEEIPLLLNVSNSSSHTGKFYFLIFHFFKILLIRSFYK</sequence>
<keyword evidence="1" id="KW-0732">Signal</keyword>
<dbReference type="EMBL" id="CH408162">
    <property type="protein sequence ID" value="EDK41776.2"/>
    <property type="molecule type" value="Genomic_DNA"/>
</dbReference>
<dbReference type="GeneID" id="5123930"/>
<protein>
    <recommendedName>
        <fullName evidence="4">GPI-anchored protein 43</fullName>
    </recommendedName>
</protein>
<keyword evidence="3" id="KW-1185">Reference proteome</keyword>
<feature type="chain" id="PRO_5002681236" description="GPI-anchored protein 43" evidence="1">
    <location>
        <begin position="23"/>
        <end position="208"/>
    </location>
</feature>
<dbReference type="HOGENOM" id="CLU_1321330_0_0_1"/>
<evidence type="ECO:0008006" key="4">
    <source>
        <dbReference type="Google" id="ProtNLM"/>
    </source>
</evidence>
<dbReference type="VEuPathDB" id="FungiDB:PGUG_05874"/>
<evidence type="ECO:0000313" key="3">
    <source>
        <dbReference type="Proteomes" id="UP000001997"/>
    </source>
</evidence>
<accession>A5DRH3</accession>
<feature type="signal peptide" evidence="1">
    <location>
        <begin position="1"/>
        <end position="22"/>
    </location>
</feature>